<name>A0AAE3ZDL9_9ACTN</name>
<dbReference type="Proteomes" id="UP001180845">
    <property type="component" value="Unassembled WGS sequence"/>
</dbReference>
<proteinExistence type="predicted"/>
<feature type="region of interest" description="Disordered" evidence="1">
    <location>
        <begin position="84"/>
        <end position="116"/>
    </location>
</feature>
<feature type="transmembrane region" description="Helical" evidence="2">
    <location>
        <begin position="6"/>
        <end position="34"/>
    </location>
</feature>
<gene>
    <name evidence="3" type="ORF">JOF55_002131</name>
</gene>
<evidence type="ECO:0000313" key="4">
    <source>
        <dbReference type="Proteomes" id="UP001180845"/>
    </source>
</evidence>
<dbReference type="AlphaFoldDB" id="A0AAE3ZDL9"/>
<evidence type="ECO:0000256" key="2">
    <source>
        <dbReference type="SAM" id="Phobius"/>
    </source>
</evidence>
<reference evidence="3" key="1">
    <citation type="submission" date="2023-07" db="EMBL/GenBank/DDBJ databases">
        <title>Sequencing the genomes of 1000 actinobacteria strains.</title>
        <authorList>
            <person name="Klenk H.-P."/>
        </authorList>
    </citation>
    <scope>NUCLEOTIDE SEQUENCE</scope>
    <source>
        <strain evidence="3">DSM 45977</strain>
    </source>
</reference>
<accession>A0AAE3ZDL9</accession>
<keyword evidence="2" id="KW-1133">Transmembrane helix</keyword>
<comment type="caution">
    <text evidence="3">The sequence shown here is derived from an EMBL/GenBank/DDBJ whole genome shotgun (WGS) entry which is preliminary data.</text>
</comment>
<keyword evidence="2" id="KW-0812">Transmembrane</keyword>
<protein>
    <submittedName>
        <fullName evidence="3">Uncharacterized protein</fullName>
    </submittedName>
</protein>
<dbReference type="RefSeq" id="WP_310273045.1">
    <property type="nucleotide sequence ID" value="NZ_JAVDXW010000001.1"/>
</dbReference>
<evidence type="ECO:0000313" key="3">
    <source>
        <dbReference type="EMBL" id="MDR7301950.1"/>
    </source>
</evidence>
<dbReference type="EMBL" id="JAVDXW010000001">
    <property type="protein sequence ID" value="MDR7301950.1"/>
    <property type="molecule type" value="Genomic_DNA"/>
</dbReference>
<evidence type="ECO:0000256" key="1">
    <source>
        <dbReference type="SAM" id="MobiDB-lite"/>
    </source>
</evidence>
<keyword evidence="2" id="KW-0472">Membrane</keyword>
<organism evidence="3 4">
    <name type="scientific">Haloactinomyces albus</name>
    <dbReference type="NCBI Taxonomy" id="1352928"/>
    <lineage>
        <taxon>Bacteria</taxon>
        <taxon>Bacillati</taxon>
        <taxon>Actinomycetota</taxon>
        <taxon>Actinomycetes</taxon>
        <taxon>Actinopolysporales</taxon>
        <taxon>Actinopolysporaceae</taxon>
        <taxon>Haloactinomyces</taxon>
    </lineage>
</organism>
<keyword evidence="4" id="KW-1185">Reference proteome</keyword>
<sequence length="141" mass="15134">MSPQALLAMIAPPGFGVVSMLGAVAVLTAVAGVIPLRGGHGQHADAGPGALSVWQLHEPAGPEFESPLRHDARARDVRAEIRLPAARPTVREPDPEEIDWPDGDWSNGDWPDGDPCEPEYVGRHRLLPRPKPFTIDLAFSA</sequence>